<accession>A0A859FCE4</accession>
<dbReference type="Proteomes" id="UP000318138">
    <property type="component" value="Chromosome"/>
</dbReference>
<dbReference type="EMBL" id="CP041372">
    <property type="protein sequence ID" value="QKS70737.1"/>
    <property type="molecule type" value="Genomic_DNA"/>
</dbReference>
<reference evidence="2" key="1">
    <citation type="submission" date="2019-07" db="EMBL/GenBank/DDBJ databases">
        <title>Bacillus alkalisoli sp. nov. isolated from saline soil.</title>
        <authorList>
            <person name="Sun J.-Q."/>
            <person name="Xu L."/>
        </authorList>
    </citation>
    <scope>NUCLEOTIDE SEQUENCE [LARGE SCALE GENOMIC DNA]</scope>
    <source>
        <strain evidence="2">M4U3P1</strain>
    </source>
</reference>
<proteinExistence type="predicted"/>
<protein>
    <submittedName>
        <fullName evidence="1">Uncharacterized protein</fullName>
    </submittedName>
</protein>
<keyword evidence="2" id="KW-1185">Reference proteome</keyword>
<organism evidence="1 2">
    <name type="scientific">Paenalkalicoccus suaedae</name>
    <dbReference type="NCBI Taxonomy" id="2592382"/>
    <lineage>
        <taxon>Bacteria</taxon>
        <taxon>Bacillati</taxon>
        <taxon>Bacillota</taxon>
        <taxon>Bacilli</taxon>
        <taxon>Bacillales</taxon>
        <taxon>Bacillaceae</taxon>
        <taxon>Paenalkalicoccus</taxon>
    </lineage>
</organism>
<dbReference type="KEGG" id="psua:FLK61_28785"/>
<dbReference type="Pfam" id="PF14120">
    <property type="entry name" value="YhzD"/>
    <property type="match status" value="1"/>
</dbReference>
<sequence>MNQFYLTAYGKKGEHLINEVVKASNDEEAKKLALARLEEESLLNAPSRLVKSSGGLLHFHP</sequence>
<dbReference type="AlphaFoldDB" id="A0A859FCE4"/>
<evidence type="ECO:0000313" key="2">
    <source>
        <dbReference type="Proteomes" id="UP000318138"/>
    </source>
</evidence>
<dbReference type="RefSeq" id="WP_176008772.1">
    <property type="nucleotide sequence ID" value="NZ_CP041372.2"/>
</dbReference>
<gene>
    <name evidence="1" type="ORF">FLK61_28785</name>
</gene>
<name>A0A859FCE4_9BACI</name>
<dbReference type="InterPro" id="IPR025544">
    <property type="entry name" value="YhzD"/>
</dbReference>
<evidence type="ECO:0000313" key="1">
    <source>
        <dbReference type="EMBL" id="QKS70737.1"/>
    </source>
</evidence>